<dbReference type="AlphaFoldDB" id="A0A8S3CWL1"/>
<comment type="caution">
    <text evidence="2">The sequence shown here is derived from an EMBL/GenBank/DDBJ whole genome shotgun (WGS) entry which is preliminary data.</text>
</comment>
<reference evidence="2" key="1">
    <citation type="submission" date="2021-02" db="EMBL/GenBank/DDBJ databases">
        <authorList>
            <person name="Nowell W R."/>
        </authorList>
    </citation>
    <scope>NUCLEOTIDE SEQUENCE</scope>
</reference>
<dbReference type="Proteomes" id="UP000681720">
    <property type="component" value="Unassembled WGS sequence"/>
</dbReference>
<evidence type="ECO:0000313" key="1">
    <source>
        <dbReference type="EMBL" id="CAF4662916.1"/>
    </source>
</evidence>
<evidence type="ECO:0000313" key="4">
    <source>
        <dbReference type="Proteomes" id="UP000676336"/>
    </source>
</evidence>
<organism evidence="2 4">
    <name type="scientific">Rotaria magnacalcarata</name>
    <dbReference type="NCBI Taxonomy" id="392030"/>
    <lineage>
        <taxon>Eukaryota</taxon>
        <taxon>Metazoa</taxon>
        <taxon>Spiralia</taxon>
        <taxon>Gnathifera</taxon>
        <taxon>Rotifera</taxon>
        <taxon>Eurotatoria</taxon>
        <taxon>Bdelloidea</taxon>
        <taxon>Philodinida</taxon>
        <taxon>Philodinidae</taxon>
        <taxon>Rotaria</taxon>
    </lineage>
</organism>
<protein>
    <submittedName>
        <fullName evidence="2">Uncharacterized protein</fullName>
    </submittedName>
</protein>
<evidence type="ECO:0000313" key="2">
    <source>
        <dbReference type="EMBL" id="CAF4926869.1"/>
    </source>
</evidence>
<proteinExistence type="predicted"/>
<dbReference type="EMBL" id="CAJOBH010111357">
    <property type="protein sequence ID" value="CAF4662916.1"/>
    <property type="molecule type" value="Genomic_DNA"/>
</dbReference>
<dbReference type="Proteomes" id="UP000681967">
    <property type="component" value="Unassembled WGS sequence"/>
</dbReference>
<name>A0A8S3CWL1_9BILA</name>
<dbReference type="Proteomes" id="UP000676336">
    <property type="component" value="Unassembled WGS sequence"/>
</dbReference>
<evidence type="ECO:0000313" key="3">
    <source>
        <dbReference type="EMBL" id="CAF4978170.1"/>
    </source>
</evidence>
<dbReference type="EMBL" id="CAJOBI010181185">
    <property type="protein sequence ID" value="CAF4926869.1"/>
    <property type="molecule type" value="Genomic_DNA"/>
</dbReference>
<dbReference type="EMBL" id="CAJOBJ010199159">
    <property type="protein sequence ID" value="CAF4978170.1"/>
    <property type="molecule type" value="Genomic_DNA"/>
</dbReference>
<feature type="non-terminal residue" evidence="2">
    <location>
        <position position="47"/>
    </location>
</feature>
<accession>A0A8S3CWL1</accession>
<sequence>MLGALFRIEKVTEDQGNRLWIANVSLACEDDYHLKEIFTHMKEKIGD</sequence>
<gene>
    <name evidence="1" type="ORF">BYL167_LOCUS42664</name>
    <name evidence="3" type="ORF">GIL414_LOCUS55861</name>
    <name evidence="2" type="ORF">SMN809_LOCUS52993</name>
</gene>